<name>A0A7D9DBL8_PARCT</name>
<evidence type="ECO:0000313" key="4">
    <source>
        <dbReference type="Proteomes" id="UP001152795"/>
    </source>
</evidence>
<dbReference type="Pfam" id="PF00400">
    <property type="entry name" value="WD40"/>
    <property type="match status" value="3"/>
</dbReference>
<dbReference type="PANTHER" id="PTHR19857">
    <property type="entry name" value="MITOCHONDRIAL DIVISION PROTEIN 1-RELATED"/>
    <property type="match status" value="1"/>
</dbReference>
<dbReference type="SUPFAM" id="SSF50978">
    <property type="entry name" value="WD40 repeat-like"/>
    <property type="match status" value="2"/>
</dbReference>
<evidence type="ECO:0000256" key="1">
    <source>
        <dbReference type="ARBA" id="ARBA00022574"/>
    </source>
</evidence>
<gene>
    <name evidence="3" type="ORF">PACLA_8A004176</name>
</gene>
<accession>A0A7D9DBL8</accession>
<evidence type="ECO:0000256" key="2">
    <source>
        <dbReference type="ARBA" id="ARBA00022737"/>
    </source>
</evidence>
<comment type="caution">
    <text evidence="3">The sequence shown here is derived from an EMBL/GenBank/DDBJ whole genome shotgun (WGS) entry which is preliminary data.</text>
</comment>
<organism evidence="3 4">
    <name type="scientific">Paramuricea clavata</name>
    <name type="common">Red gorgonian</name>
    <name type="synonym">Violescent sea-whip</name>
    <dbReference type="NCBI Taxonomy" id="317549"/>
    <lineage>
        <taxon>Eukaryota</taxon>
        <taxon>Metazoa</taxon>
        <taxon>Cnidaria</taxon>
        <taxon>Anthozoa</taxon>
        <taxon>Octocorallia</taxon>
        <taxon>Malacalcyonacea</taxon>
        <taxon>Plexauridae</taxon>
        <taxon>Paramuricea</taxon>
    </lineage>
</organism>
<keyword evidence="2" id="KW-0677">Repeat</keyword>
<keyword evidence="1" id="KW-0853">WD repeat</keyword>
<dbReference type="InterPro" id="IPR036322">
    <property type="entry name" value="WD40_repeat_dom_sf"/>
</dbReference>
<dbReference type="SMART" id="SM00320">
    <property type="entry name" value="WD40"/>
    <property type="match status" value="6"/>
</dbReference>
<dbReference type="Proteomes" id="UP001152795">
    <property type="component" value="Unassembled WGS sequence"/>
</dbReference>
<dbReference type="EMBL" id="CACRXK020000192">
    <property type="protein sequence ID" value="CAB3979375.1"/>
    <property type="molecule type" value="Genomic_DNA"/>
</dbReference>
<proteinExistence type="predicted"/>
<dbReference type="InterPro" id="IPR001680">
    <property type="entry name" value="WD40_rpt"/>
</dbReference>
<protein>
    <submittedName>
        <fullName evidence="3">WD40 repeat domain-containing</fullName>
    </submittedName>
</protein>
<dbReference type="OrthoDB" id="1357022at2759"/>
<evidence type="ECO:0000313" key="3">
    <source>
        <dbReference type="EMBL" id="CAB3979375.1"/>
    </source>
</evidence>
<keyword evidence="4" id="KW-1185">Reference proteome</keyword>
<dbReference type="InterPro" id="IPR015943">
    <property type="entry name" value="WD40/YVTN_repeat-like_dom_sf"/>
</dbReference>
<dbReference type="Gene3D" id="2.130.10.10">
    <property type="entry name" value="YVTN repeat-like/Quinoprotein amine dehydrogenase"/>
    <property type="match status" value="3"/>
</dbReference>
<reference evidence="3" key="1">
    <citation type="submission" date="2020-04" db="EMBL/GenBank/DDBJ databases">
        <authorList>
            <person name="Alioto T."/>
            <person name="Alioto T."/>
            <person name="Gomez Garrido J."/>
        </authorList>
    </citation>
    <scope>NUCLEOTIDE SEQUENCE</scope>
    <source>
        <strain evidence="3">A484AB</strain>
    </source>
</reference>
<sequence>MCYLTYKMFPLNFFKVWDLLNGNEITGIELDSKAELVRFSSDARLVIIGCDDKRVVIWKWQNYDGKWVVTLPSSLTTFAEIACDGNIIYTCSRNMKVCQIDLGSLKVSTVRQGPYPNCTPLVVLPDGKVILRGTLGDSGLSRWTLLTNNSFKLVAGHSDDSIVTAIDITSNGKLVLTGSSSGTLSLVSLEDYQAVETFATTEAGVGVRLVCILSDEARFVFIDQTNRVELRDFYNKEVELLLDQPAVKVTCITALGVDYVLLGCENGELSLFNLYVKQKNYKHQAHSKAVSQVKSVPVSLLHFVSGSASGCVKLWYVTETVPPLWSQIWSHDNVYPHPITALTFVPDSGDIVIGSFYGNKVYRINAAGIVSTYEFDGHRVATLRVVEDSLIAAGLLRDAFKVIKWSLNEGLVINEIDWYWGKQHYDILRVNNASNHVASIDCNSLLIWNLKCGTMLHRVDITHDIRALAVVPGSEFLLSGSLRHKTLKLWNLRNGRFVEEFQFDHGVETIACSSNGMVCVGLRGGWVCFLRFNNLSYHSGQLKQQGSRGSKQIQGV</sequence>
<dbReference type="InterPro" id="IPR051179">
    <property type="entry name" value="WD_repeat_multifunction"/>
</dbReference>
<dbReference type="AlphaFoldDB" id="A0A7D9DBL8"/>